<keyword evidence="2" id="KW-0804">Transcription</keyword>
<dbReference type="AlphaFoldDB" id="A0A811Q9F8"/>
<organism evidence="5 6">
    <name type="scientific">Miscanthus lutarioriparius</name>
    <dbReference type="NCBI Taxonomy" id="422564"/>
    <lineage>
        <taxon>Eukaryota</taxon>
        <taxon>Viridiplantae</taxon>
        <taxon>Streptophyta</taxon>
        <taxon>Embryophyta</taxon>
        <taxon>Tracheophyta</taxon>
        <taxon>Spermatophyta</taxon>
        <taxon>Magnoliopsida</taxon>
        <taxon>Liliopsida</taxon>
        <taxon>Poales</taxon>
        <taxon>Poaceae</taxon>
        <taxon>PACMAD clade</taxon>
        <taxon>Panicoideae</taxon>
        <taxon>Andropogonodae</taxon>
        <taxon>Andropogoneae</taxon>
        <taxon>Saccharinae</taxon>
        <taxon>Miscanthus</taxon>
    </lineage>
</organism>
<dbReference type="PANTHER" id="PTHR31636">
    <property type="entry name" value="OSJNBA0084A10.13 PROTEIN-RELATED"/>
    <property type="match status" value="1"/>
</dbReference>
<feature type="region of interest" description="SAW" evidence="3">
    <location>
        <begin position="428"/>
        <end position="503"/>
    </location>
</feature>
<dbReference type="Pfam" id="PF03514">
    <property type="entry name" value="GRAS"/>
    <property type="match status" value="2"/>
</dbReference>
<accession>A0A811Q9F8</accession>
<proteinExistence type="inferred from homology"/>
<evidence type="ECO:0000256" key="2">
    <source>
        <dbReference type="ARBA" id="ARBA00023163"/>
    </source>
</evidence>
<feature type="short sequence motif" description="VHIID" evidence="3">
    <location>
        <begin position="286"/>
        <end position="290"/>
    </location>
</feature>
<evidence type="ECO:0008006" key="7">
    <source>
        <dbReference type="Google" id="ProtNLM"/>
    </source>
</evidence>
<reference evidence="5" key="1">
    <citation type="submission" date="2020-10" db="EMBL/GenBank/DDBJ databases">
        <authorList>
            <person name="Han B."/>
            <person name="Lu T."/>
            <person name="Zhao Q."/>
            <person name="Huang X."/>
            <person name="Zhao Y."/>
        </authorList>
    </citation>
    <scope>NUCLEOTIDE SEQUENCE</scope>
</reference>
<name>A0A811Q9F8_9POAL</name>
<sequence>MAASPEVSLADLDEPFSPSIFLDLTATPRPDCNDEGKDPASDDLGLPFIERILMEEGIDDEFFYQYPDHPALQQAQESYRRPHRVGVLQVKEEASANCRGSKNRHNRDDVLEANLCRESKMMAPEPEESGEVIDEMIANGFQLFFREMEGLRISMGNEAGKKKSRKGSARSANGAVDLCTLLIHCAQAVATDDRWSAAELLWKIKQHSSPRGDATQRLAHYFAEGLEARLAGSGSKLYNSLMARRTSAVDFLKTYRLYAAACCFRVMGFKFANMTICKAIAGRKKVHIVDYGIHYGSQWPGLLKLLSIWPGGPPEVRITGIDLPQPGFRPAARVQETGWRLSSYAHQFGVPFKFRGVVALQLSGRRLGLMIWTSTLMSSPYFVPRFREALFHYSAMFDMMDVTTPRDSDLRVLVERDLFGQCAQNVIACEGLDRLERPETYKKWQLRNHRAGLRQLSLDPDIVKAVQESVRDKFHEDFVTDVDLQWLLGGWKGRILYAMSTWAAADAISDS</sequence>
<feature type="region of interest" description="Leucine repeat I (LRI)" evidence="3">
    <location>
        <begin position="176"/>
        <end position="236"/>
    </location>
</feature>
<feature type="region of interest" description="Disordered" evidence="4">
    <location>
        <begin position="23"/>
        <end position="43"/>
    </location>
</feature>
<evidence type="ECO:0000256" key="4">
    <source>
        <dbReference type="SAM" id="MobiDB-lite"/>
    </source>
</evidence>
<dbReference type="OrthoDB" id="593669at2759"/>
<comment type="similarity">
    <text evidence="3">Belongs to the GRAS family.</text>
</comment>
<comment type="caution">
    <text evidence="3">Lacks conserved residue(s) required for the propagation of feature annotation.</text>
</comment>
<protein>
    <recommendedName>
        <fullName evidence="7">Scarecrow-like protein 9</fullName>
    </recommendedName>
</protein>
<evidence type="ECO:0000256" key="3">
    <source>
        <dbReference type="PROSITE-ProRule" id="PRU01191"/>
    </source>
</evidence>
<evidence type="ECO:0000256" key="1">
    <source>
        <dbReference type="ARBA" id="ARBA00023015"/>
    </source>
</evidence>
<dbReference type="PROSITE" id="PS50985">
    <property type="entry name" value="GRAS"/>
    <property type="match status" value="1"/>
</dbReference>
<comment type="caution">
    <text evidence="5">The sequence shown here is derived from an EMBL/GenBank/DDBJ whole genome shotgun (WGS) entry which is preliminary data.</text>
</comment>
<feature type="compositionally biased region" description="Basic and acidic residues" evidence="4">
    <location>
        <begin position="31"/>
        <end position="40"/>
    </location>
</feature>
<gene>
    <name evidence="5" type="ORF">NCGR_LOCUS36265</name>
</gene>
<feature type="region of interest" description="VHIID" evidence="3">
    <location>
        <begin position="255"/>
        <end position="320"/>
    </location>
</feature>
<dbReference type="Proteomes" id="UP000604825">
    <property type="component" value="Unassembled WGS sequence"/>
</dbReference>
<evidence type="ECO:0000313" key="5">
    <source>
        <dbReference type="EMBL" id="CAD6252616.1"/>
    </source>
</evidence>
<dbReference type="InterPro" id="IPR005202">
    <property type="entry name" value="TF_GRAS"/>
</dbReference>
<dbReference type="EMBL" id="CAJGYO010000009">
    <property type="protein sequence ID" value="CAD6252616.1"/>
    <property type="molecule type" value="Genomic_DNA"/>
</dbReference>
<keyword evidence="6" id="KW-1185">Reference proteome</keyword>
<keyword evidence="1" id="KW-0805">Transcription regulation</keyword>
<evidence type="ECO:0000313" key="6">
    <source>
        <dbReference type="Proteomes" id="UP000604825"/>
    </source>
</evidence>